<proteinExistence type="predicted"/>
<sequence>MVVVSQGPTTKRTPANWAGGARQALSGPQTLLPGTGRRFAAPVGCCVLTLSSPFYRDPPDKLARVLWFSSKCPGLCCPLLKDKTFSSLSVALLFYLVREVCPKIYIDQSRQGSYVFNFVEECTFHDWTCPLKYSVTLSFRECWHEPGCSSPHP</sequence>
<gene>
    <name evidence="1" type="ORF">PAL_GLEAN10016963</name>
</gene>
<organism evidence="1 2">
    <name type="scientific">Pteropus alecto</name>
    <name type="common">Black flying fox</name>
    <dbReference type="NCBI Taxonomy" id="9402"/>
    <lineage>
        <taxon>Eukaryota</taxon>
        <taxon>Metazoa</taxon>
        <taxon>Chordata</taxon>
        <taxon>Craniata</taxon>
        <taxon>Vertebrata</taxon>
        <taxon>Euteleostomi</taxon>
        <taxon>Mammalia</taxon>
        <taxon>Eutheria</taxon>
        <taxon>Laurasiatheria</taxon>
        <taxon>Chiroptera</taxon>
        <taxon>Yinpterochiroptera</taxon>
        <taxon>Pteropodoidea</taxon>
        <taxon>Pteropodidae</taxon>
        <taxon>Pteropodinae</taxon>
        <taxon>Pteropus</taxon>
    </lineage>
</organism>
<dbReference type="InParanoid" id="L5JXD3"/>
<reference evidence="2" key="1">
    <citation type="journal article" date="2013" name="Science">
        <title>Comparative analysis of bat genomes provides insight into the evolution of flight and immunity.</title>
        <authorList>
            <person name="Zhang G."/>
            <person name="Cowled C."/>
            <person name="Shi Z."/>
            <person name="Huang Z."/>
            <person name="Bishop-Lilly K.A."/>
            <person name="Fang X."/>
            <person name="Wynne J.W."/>
            <person name="Xiong Z."/>
            <person name="Baker M.L."/>
            <person name="Zhao W."/>
            <person name="Tachedjian M."/>
            <person name="Zhu Y."/>
            <person name="Zhou P."/>
            <person name="Jiang X."/>
            <person name="Ng J."/>
            <person name="Yang L."/>
            <person name="Wu L."/>
            <person name="Xiao J."/>
            <person name="Feng Y."/>
            <person name="Chen Y."/>
            <person name="Sun X."/>
            <person name="Zhang Y."/>
            <person name="Marsh G.A."/>
            <person name="Crameri G."/>
            <person name="Broder C.C."/>
            <person name="Frey K.G."/>
            <person name="Wang L.F."/>
            <person name="Wang J."/>
        </authorList>
    </citation>
    <scope>NUCLEOTIDE SEQUENCE [LARGE SCALE GENOMIC DNA]</scope>
</reference>
<accession>L5JXD3</accession>
<protein>
    <submittedName>
        <fullName evidence="1">Uncharacterized protein</fullName>
    </submittedName>
</protein>
<dbReference type="EMBL" id="KB031114">
    <property type="protein sequence ID" value="ELK03171.1"/>
    <property type="molecule type" value="Genomic_DNA"/>
</dbReference>
<dbReference type="AlphaFoldDB" id="L5JXD3"/>
<name>L5JXD3_PTEAL</name>
<evidence type="ECO:0000313" key="2">
    <source>
        <dbReference type="Proteomes" id="UP000010552"/>
    </source>
</evidence>
<keyword evidence="2" id="KW-1185">Reference proteome</keyword>
<dbReference type="Proteomes" id="UP000010552">
    <property type="component" value="Unassembled WGS sequence"/>
</dbReference>
<evidence type="ECO:0000313" key="1">
    <source>
        <dbReference type="EMBL" id="ELK03171.1"/>
    </source>
</evidence>